<evidence type="ECO:0000259" key="1">
    <source>
        <dbReference type="Pfam" id="PF08268"/>
    </source>
</evidence>
<keyword evidence="4" id="KW-1185">Reference proteome</keyword>
<dbReference type="AlphaFoldDB" id="A0A078GGN6"/>
<dbReference type="Pfam" id="PF08268">
    <property type="entry name" value="FBA_3"/>
    <property type="match status" value="1"/>
</dbReference>
<reference evidence="3" key="2">
    <citation type="submission" date="2014-06" db="EMBL/GenBank/DDBJ databases">
        <authorList>
            <person name="Genoscope - CEA"/>
        </authorList>
    </citation>
    <scope>NUCLEOTIDE SEQUENCE</scope>
</reference>
<evidence type="ECO:0000313" key="4">
    <source>
        <dbReference type="Proteomes" id="UP000028999"/>
    </source>
</evidence>
<dbReference type="Gramene" id="CDY25595">
    <property type="protein sequence ID" value="CDY25595"/>
    <property type="gene ID" value="GSBRNA2T00032861001"/>
</dbReference>
<protein>
    <submittedName>
        <fullName evidence="2">(rape) hypothetical protein</fullName>
    </submittedName>
    <submittedName>
        <fullName evidence="3">BnaA04g12870D protein</fullName>
    </submittedName>
</protein>
<gene>
    <name evidence="3" type="primary">BnaA04g12870D</name>
    <name evidence="2" type="ORF">DARMORV10_A04P16910.1</name>
    <name evidence="3" type="ORF">GSBRNA2T00032861001</name>
</gene>
<reference evidence="2" key="3">
    <citation type="submission" date="2021-01" db="EMBL/GenBank/DDBJ databases">
        <authorList>
            <consortium name="Genoscope - CEA"/>
            <person name="William W."/>
        </authorList>
    </citation>
    <scope>NUCLEOTIDE SEQUENCE</scope>
</reference>
<evidence type="ECO:0000313" key="2">
    <source>
        <dbReference type="EMBL" id="CAF2276863.1"/>
    </source>
</evidence>
<proteinExistence type="predicted"/>
<dbReference type="PANTHER" id="PTHR31111">
    <property type="entry name" value="BNAA05G37150D PROTEIN-RELATED"/>
    <property type="match status" value="1"/>
</dbReference>
<dbReference type="EMBL" id="HG994358">
    <property type="protein sequence ID" value="CAF2276863.1"/>
    <property type="molecule type" value="Genomic_DNA"/>
</dbReference>
<feature type="domain" description="F-box associated beta-propeller type 3" evidence="1">
    <location>
        <begin position="62"/>
        <end position="151"/>
    </location>
</feature>
<dbReference type="EMBL" id="LK032177">
    <property type="protein sequence ID" value="CDY25595.1"/>
    <property type="molecule type" value="Genomic_DNA"/>
</dbReference>
<evidence type="ECO:0000313" key="3">
    <source>
        <dbReference type="EMBL" id="CDY25595.1"/>
    </source>
</evidence>
<dbReference type="InterPro" id="IPR013187">
    <property type="entry name" value="F-box-assoc_dom_typ3"/>
</dbReference>
<dbReference type="Proteomes" id="UP000028999">
    <property type="component" value="Unassembled WGS sequence"/>
</dbReference>
<name>A0A078GGN6_BRANA</name>
<reference evidence="3 4" key="1">
    <citation type="journal article" date="2014" name="Science">
        <title>Plant genetics. Early allopolyploid evolution in the post-Neolithic Brassica napus oilseed genome.</title>
        <authorList>
            <person name="Chalhoub B."/>
            <person name="Denoeud F."/>
            <person name="Liu S."/>
            <person name="Parkin I.A."/>
            <person name="Tang H."/>
            <person name="Wang X."/>
            <person name="Chiquet J."/>
            <person name="Belcram H."/>
            <person name="Tong C."/>
            <person name="Samans B."/>
            <person name="Correa M."/>
            <person name="Da Silva C."/>
            <person name="Just J."/>
            <person name="Falentin C."/>
            <person name="Koh C.S."/>
            <person name="Le Clainche I."/>
            <person name="Bernard M."/>
            <person name="Bento P."/>
            <person name="Noel B."/>
            <person name="Labadie K."/>
            <person name="Alberti A."/>
            <person name="Charles M."/>
            <person name="Arnaud D."/>
            <person name="Guo H."/>
            <person name="Daviaud C."/>
            <person name="Alamery S."/>
            <person name="Jabbari K."/>
            <person name="Zhao M."/>
            <person name="Edger P.P."/>
            <person name="Chelaifa H."/>
            <person name="Tack D."/>
            <person name="Lassalle G."/>
            <person name="Mestiri I."/>
            <person name="Schnel N."/>
            <person name="Le Paslier M.C."/>
            <person name="Fan G."/>
            <person name="Renault V."/>
            <person name="Bayer P.E."/>
            <person name="Golicz A.A."/>
            <person name="Manoli S."/>
            <person name="Lee T.H."/>
            <person name="Thi V.H."/>
            <person name="Chalabi S."/>
            <person name="Hu Q."/>
            <person name="Fan C."/>
            <person name="Tollenaere R."/>
            <person name="Lu Y."/>
            <person name="Battail C."/>
            <person name="Shen J."/>
            <person name="Sidebottom C.H."/>
            <person name="Wang X."/>
            <person name="Canaguier A."/>
            <person name="Chauveau A."/>
            <person name="Berard A."/>
            <person name="Deniot G."/>
            <person name="Guan M."/>
            <person name="Liu Z."/>
            <person name="Sun F."/>
            <person name="Lim Y.P."/>
            <person name="Lyons E."/>
            <person name="Town C.D."/>
            <person name="Bancroft I."/>
            <person name="Wang X."/>
            <person name="Meng J."/>
            <person name="Ma J."/>
            <person name="Pires J.C."/>
            <person name="King G.J."/>
            <person name="Brunel D."/>
            <person name="Delourme R."/>
            <person name="Renard M."/>
            <person name="Aury J.M."/>
            <person name="Adams K.L."/>
            <person name="Batley J."/>
            <person name="Snowdon R.J."/>
            <person name="Tost J."/>
            <person name="Edwards D."/>
            <person name="Zhou Y."/>
            <person name="Hua W."/>
            <person name="Sharpe A.G."/>
            <person name="Paterson A.H."/>
            <person name="Guan C."/>
            <person name="Wincker P."/>
        </authorList>
    </citation>
    <scope>NUCLEOTIDE SEQUENCE [LARGE SCALE GENOMIC DNA]</scope>
    <source>
        <strain evidence="4">cv. Darmor-bzh</strain>
    </source>
</reference>
<organism evidence="3 4">
    <name type="scientific">Brassica napus</name>
    <name type="common">Rape</name>
    <dbReference type="NCBI Taxonomy" id="3708"/>
    <lineage>
        <taxon>Eukaryota</taxon>
        <taxon>Viridiplantae</taxon>
        <taxon>Streptophyta</taxon>
        <taxon>Embryophyta</taxon>
        <taxon>Tracheophyta</taxon>
        <taxon>Spermatophyta</taxon>
        <taxon>Magnoliopsida</taxon>
        <taxon>eudicotyledons</taxon>
        <taxon>Gunneridae</taxon>
        <taxon>Pentapetalae</taxon>
        <taxon>rosids</taxon>
        <taxon>malvids</taxon>
        <taxon>Brassicales</taxon>
        <taxon>Brassicaceae</taxon>
        <taxon>Brassiceae</taxon>
        <taxon>Brassica</taxon>
    </lineage>
</organism>
<accession>A0A078GGN6</accession>
<sequence>MSLTWKMQLDFCGYASSLICFRKLIQLLGFDPIDKQFKVLYMEGFNHRIISFDVRSEKFKLIKDIEKQEWSEYVYTFPEDIIIDPFSIFSIFIVRAIAAGEIVLSGDSTSKPFYVFYSNLERDSLQSVEIQGNHEAFEINDNRVYVSIDHIEDDKINSMMKKTYMLLQHL</sequence>
<dbReference type="PANTHER" id="PTHR31111:SF130">
    <property type="entry name" value="F-BOX ASSOCIATED UBIQUITINATION EFFECTOR FAMILY PROTEIN"/>
    <property type="match status" value="1"/>
</dbReference>
<dbReference type="PaxDb" id="3708-A0A078GGN6"/>
<dbReference type="Proteomes" id="UP001295469">
    <property type="component" value="Chromosome A04"/>
</dbReference>